<feature type="region of interest" description="Disordered" evidence="1">
    <location>
        <begin position="1"/>
        <end position="20"/>
    </location>
</feature>
<proteinExistence type="predicted"/>
<keyword evidence="3" id="KW-1185">Reference proteome</keyword>
<gene>
    <name evidence="2" type="ORF">Tharo_0446</name>
</gene>
<reference evidence="2 3" key="1">
    <citation type="submission" date="2018-03" db="EMBL/GenBank/DDBJ databases">
        <title>Complete genome sequence of Thauera aromatica, a model organism for studying aromatic compound degradation under denitrifying conditions.</title>
        <authorList>
            <person name="Lo H.-Y."/>
            <person name="Goris T."/>
            <person name="Boll M."/>
            <person name="Mueller J.A."/>
        </authorList>
    </citation>
    <scope>NUCLEOTIDE SEQUENCE [LARGE SCALE GENOMIC DNA]</scope>
    <source>
        <strain evidence="2 3">K172</strain>
    </source>
</reference>
<sequence length="55" mass="6233">MIHRDQKDGGRSECRPATPRLSPTLCIMQIPRDCRSRFRPPGTAEMARLSTPKPL</sequence>
<protein>
    <submittedName>
        <fullName evidence="2">Uncharacterized protein</fullName>
    </submittedName>
</protein>
<dbReference type="Proteomes" id="UP000241885">
    <property type="component" value="Chromosome"/>
</dbReference>
<evidence type="ECO:0000313" key="2">
    <source>
        <dbReference type="EMBL" id="AVR87395.1"/>
    </source>
</evidence>
<dbReference type="EMBL" id="CP028339">
    <property type="protein sequence ID" value="AVR87395.1"/>
    <property type="molecule type" value="Genomic_DNA"/>
</dbReference>
<evidence type="ECO:0000313" key="3">
    <source>
        <dbReference type="Proteomes" id="UP000241885"/>
    </source>
</evidence>
<organism evidence="2 3">
    <name type="scientific">Thauera aromatica K172</name>
    <dbReference type="NCBI Taxonomy" id="44139"/>
    <lineage>
        <taxon>Bacteria</taxon>
        <taxon>Pseudomonadati</taxon>
        <taxon>Pseudomonadota</taxon>
        <taxon>Betaproteobacteria</taxon>
        <taxon>Rhodocyclales</taxon>
        <taxon>Zoogloeaceae</taxon>
        <taxon>Thauera</taxon>
    </lineage>
</organism>
<dbReference type="KEGG" id="tak:Tharo_0446"/>
<feature type="compositionally biased region" description="Basic and acidic residues" evidence="1">
    <location>
        <begin position="1"/>
        <end position="14"/>
    </location>
</feature>
<dbReference type="AlphaFoldDB" id="A0A2R4BJ89"/>
<evidence type="ECO:0000256" key="1">
    <source>
        <dbReference type="SAM" id="MobiDB-lite"/>
    </source>
</evidence>
<accession>A0A2R4BJ89</accession>
<name>A0A2R4BJ89_THAAR</name>